<reference evidence="1 2" key="1">
    <citation type="submission" date="2024-01" db="EMBL/GenBank/DDBJ databases">
        <title>Genome assemblies of Stephania.</title>
        <authorList>
            <person name="Yang L."/>
        </authorList>
    </citation>
    <scope>NUCLEOTIDE SEQUENCE [LARGE SCALE GENOMIC DNA]</scope>
    <source>
        <strain evidence="1">JXDWG</strain>
        <tissue evidence="1">Leaf</tissue>
    </source>
</reference>
<organism evidence="1 2">
    <name type="scientific">Stephania cephalantha</name>
    <dbReference type="NCBI Taxonomy" id="152367"/>
    <lineage>
        <taxon>Eukaryota</taxon>
        <taxon>Viridiplantae</taxon>
        <taxon>Streptophyta</taxon>
        <taxon>Embryophyta</taxon>
        <taxon>Tracheophyta</taxon>
        <taxon>Spermatophyta</taxon>
        <taxon>Magnoliopsida</taxon>
        <taxon>Ranunculales</taxon>
        <taxon>Menispermaceae</taxon>
        <taxon>Menispermoideae</taxon>
        <taxon>Cissampelideae</taxon>
        <taxon>Stephania</taxon>
    </lineage>
</organism>
<sequence length="64" mass="7746">MKIFKCQRKKEQLHILAVRDLEYVTPITEPLHGRDIFYLFADFWQETKIFVWRSMEASQQCAPN</sequence>
<gene>
    <name evidence="1" type="ORF">Scep_019328</name>
</gene>
<proteinExistence type="predicted"/>
<dbReference type="Proteomes" id="UP001419268">
    <property type="component" value="Unassembled WGS sequence"/>
</dbReference>
<evidence type="ECO:0000313" key="1">
    <source>
        <dbReference type="EMBL" id="KAK9111809.1"/>
    </source>
</evidence>
<name>A0AAP0IAK5_9MAGN</name>
<protein>
    <submittedName>
        <fullName evidence="1">Uncharacterized protein</fullName>
    </submittedName>
</protein>
<comment type="caution">
    <text evidence="1">The sequence shown here is derived from an EMBL/GenBank/DDBJ whole genome shotgun (WGS) entry which is preliminary data.</text>
</comment>
<evidence type="ECO:0000313" key="2">
    <source>
        <dbReference type="Proteomes" id="UP001419268"/>
    </source>
</evidence>
<dbReference type="AlphaFoldDB" id="A0AAP0IAK5"/>
<keyword evidence="2" id="KW-1185">Reference proteome</keyword>
<dbReference type="EMBL" id="JBBNAG010000008">
    <property type="protein sequence ID" value="KAK9111809.1"/>
    <property type="molecule type" value="Genomic_DNA"/>
</dbReference>
<accession>A0AAP0IAK5</accession>